<evidence type="ECO:0000256" key="7">
    <source>
        <dbReference type="ARBA" id="ARBA00023242"/>
    </source>
</evidence>
<evidence type="ECO:0000256" key="1">
    <source>
        <dbReference type="ARBA" id="ARBA00004123"/>
    </source>
</evidence>
<feature type="domain" description="LIM zinc-binding" evidence="9">
    <location>
        <begin position="160"/>
        <end position="220"/>
    </location>
</feature>
<keyword evidence="3 8" id="KW-0479">Metal-binding</keyword>
<dbReference type="OrthoDB" id="1679758at2759"/>
<evidence type="ECO:0000313" key="10">
    <source>
        <dbReference type="EMBL" id="CAG7785975.1"/>
    </source>
</evidence>
<evidence type="ECO:0000313" key="11">
    <source>
        <dbReference type="Proteomes" id="UP000708208"/>
    </source>
</evidence>
<dbReference type="PROSITE" id="PS50023">
    <property type="entry name" value="LIM_DOMAIN_2"/>
    <property type="match status" value="4"/>
</dbReference>
<dbReference type="AlphaFoldDB" id="A0A8J2KFW6"/>
<sequence length="435" mass="47062">MDVRQVICLDNRNPEHNSWVHPNTKSISAATEGEGCPRCGGAVFAAEQMLAKTRSWHKSCFKCKTCLKSLDSTSHCDGPDGDIYCKVHYARLFGPKGVGYGQGAGVLQSDEICYGKQFGPNIYARYGSIGTTLGEGEDQYLANKPHLITDTASILAPEGEGCPRCGGKVYAAEECLSKGRSWHRNCFKCCICKMNLDSINACDADKEVFCRTCYAKKYGPKGYGFACGSGFLLTDVLANDQNDTQRPRYSDTSVIKAAPGEPSCPRCGGAVFAAEQMLARGSVWHKRCYSCGDCRRPLDSILACDGPDRNIYCKACYGKKFAIKGFGYGHSPTLVTVGESTAPLIDVKPGGQLKGNEENSCGRCGFAVFEAEKMLCKAKVWHKRCFNCADCRRSLDSTNLCDSPDGEIYCRACYGRKFGPKGVGFGIGAGALSMA</sequence>
<gene>
    <name evidence="10" type="ORF">AFUS01_LOCUS24566</name>
</gene>
<keyword evidence="11" id="KW-1185">Reference proteome</keyword>
<dbReference type="InterPro" id="IPR001781">
    <property type="entry name" value="Znf_LIM"/>
</dbReference>
<dbReference type="GO" id="GO:0030018">
    <property type="term" value="C:Z disc"/>
    <property type="evidence" value="ECO:0007669"/>
    <property type="project" value="TreeGrafter"/>
</dbReference>
<dbReference type="PANTHER" id="PTHR24215">
    <property type="entry name" value="RHO-GTPASE-ACTIVATING PROTEIN LRG1"/>
    <property type="match status" value="1"/>
</dbReference>
<dbReference type="CDD" id="cd09326">
    <property type="entry name" value="LIM_CRP_like"/>
    <property type="match status" value="4"/>
</dbReference>
<dbReference type="GO" id="GO:0007517">
    <property type="term" value="P:muscle organ development"/>
    <property type="evidence" value="ECO:0007669"/>
    <property type="project" value="UniProtKB-KW"/>
</dbReference>
<evidence type="ECO:0000256" key="5">
    <source>
        <dbReference type="ARBA" id="ARBA00022833"/>
    </source>
</evidence>
<dbReference type="SMART" id="SM00132">
    <property type="entry name" value="LIM"/>
    <property type="match status" value="4"/>
</dbReference>
<keyword evidence="5 8" id="KW-0862">Zinc</keyword>
<evidence type="ECO:0000259" key="9">
    <source>
        <dbReference type="PROSITE" id="PS50023"/>
    </source>
</evidence>
<evidence type="ECO:0000256" key="4">
    <source>
        <dbReference type="ARBA" id="ARBA00022737"/>
    </source>
</evidence>
<evidence type="ECO:0000256" key="6">
    <source>
        <dbReference type="ARBA" id="ARBA00023038"/>
    </source>
</evidence>
<dbReference type="FunFam" id="2.10.110.10:FF:000001">
    <property type="entry name" value="Cysteine and glycine-rich protein 1"/>
    <property type="match status" value="4"/>
</dbReference>
<feature type="domain" description="LIM zinc-binding" evidence="9">
    <location>
        <begin position="262"/>
        <end position="323"/>
    </location>
</feature>
<keyword evidence="2" id="KW-0517">Myogenesis</keyword>
<evidence type="ECO:0000256" key="3">
    <source>
        <dbReference type="ARBA" id="ARBA00022723"/>
    </source>
</evidence>
<dbReference type="Proteomes" id="UP000708208">
    <property type="component" value="Unassembled WGS sequence"/>
</dbReference>
<dbReference type="GO" id="GO:0060537">
    <property type="term" value="P:muscle tissue development"/>
    <property type="evidence" value="ECO:0007669"/>
    <property type="project" value="TreeGrafter"/>
</dbReference>
<dbReference type="GO" id="GO:0045214">
    <property type="term" value="P:sarcomere organization"/>
    <property type="evidence" value="ECO:0007669"/>
    <property type="project" value="TreeGrafter"/>
</dbReference>
<comment type="caution">
    <text evidence="10">The sequence shown here is derived from an EMBL/GenBank/DDBJ whole genome shotgun (WGS) entry which is preliminary data.</text>
</comment>
<keyword evidence="7" id="KW-0539">Nucleus</keyword>
<dbReference type="GO" id="GO:0042805">
    <property type="term" value="F:actinin binding"/>
    <property type="evidence" value="ECO:0007669"/>
    <property type="project" value="TreeGrafter"/>
</dbReference>
<evidence type="ECO:0000256" key="8">
    <source>
        <dbReference type="PROSITE-ProRule" id="PRU00125"/>
    </source>
</evidence>
<dbReference type="EMBL" id="CAJVCH010308310">
    <property type="protein sequence ID" value="CAG7785975.1"/>
    <property type="molecule type" value="Genomic_DNA"/>
</dbReference>
<name>A0A8J2KFW6_9HEXA</name>
<dbReference type="GO" id="GO:0005634">
    <property type="term" value="C:nucleus"/>
    <property type="evidence" value="ECO:0007669"/>
    <property type="project" value="UniProtKB-SubCell"/>
</dbReference>
<feature type="domain" description="LIM zinc-binding" evidence="9">
    <location>
        <begin position="359"/>
        <end position="420"/>
    </location>
</feature>
<dbReference type="GO" id="GO:0008307">
    <property type="term" value="F:structural constituent of muscle"/>
    <property type="evidence" value="ECO:0007669"/>
    <property type="project" value="TreeGrafter"/>
</dbReference>
<proteinExistence type="predicted"/>
<organism evidence="10 11">
    <name type="scientific">Allacma fusca</name>
    <dbReference type="NCBI Taxonomy" id="39272"/>
    <lineage>
        <taxon>Eukaryota</taxon>
        <taxon>Metazoa</taxon>
        <taxon>Ecdysozoa</taxon>
        <taxon>Arthropoda</taxon>
        <taxon>Hexapoda</taxon>
        <taxon>Collembola</taxon>
        <taxon>Symphypleona</taxon>
        <taxon>Sminthuridae</taxon>
        <taxon>Allacma</taxon>
    </lineage>
</organism>
<evidence type="ECO:0000256" key="2">
    <source>
        <dbReference type="ARBA" id="ARBA00022541"/>
    </source>
</evidence>
<dbReference type="Pfam" id="PF00412">
    <property type="entry name" value="LIM"/>
    <property type="match status" value="4"/>
</dbReference>
<protein>
    <recommendedName>
        <fullName evidence="9">LIM zinc-binding domain-containing protein</fullName>
    </recommendedName>
</protein>
<reference evidence="10" key="1">
    <citation type="submission" date="2021-06" db="EMBL/GenBank/DDBJ databases">
        <authorList>
            <person name="Hodson N. C."/>
            <person name="Mongue J. A."/>
            <person name="Jaron S. K."/>
        </authorList>
    </citation>
    <scope>NUCLEOTIDE SEQUENCE</scope>
</reference>
<accession>A0A8J2KFW6</accession>
<dbReference type="PANTHER" id="PTHR24215:SF35">
    <property type="entry name" value="MUSCLE LIM PROTEIN MLP84B"/>
    <property type="match status" value="1"/>
</dbReference>
<dbReference type="GO" id="GO:0046872">
    <property type="term" value="F:metal ion binding"/>
    <property type="evidence" value="ECO:0007669"/>
    <property type="project" value="UniProtKB-KW"/>
</dbReference>
<keyword evidence="6 8" id="KW-0440">LIM domain</keyword>
<comment type="subcellular location">
    <subcellularLocation>
        <location evidence="1">Nucleus</location>
    </subcellularLocation>
</comment>
<feature type="domain" description="LIM zinc-binding" evidence="9">
    <location>
        <begin position="34"/>
        <end position="95"/>
    </location>
</feature>
<dbReference type="PROSITE" id="PS00478">
    <property type="entry name" value="LIM_DOMAIN_1"/>
    <property type="match status" value="4"/>
</dbReference>
<keyword evidence="4" id="KW-0677">Repeat</keyword>